<keyword evidence="2" id="KW-1185">Reference proteome</keyword>
<dbReference type="Proteomes" id="UP001433508">
    <property type="component" value="Unassembled WGS sequence"/>
</dbReference>
<evidence type="ECO:0000313" key="2">
    <source>
        <dbReference type="Proteomes" id="UP001433508"/>
    </source>
</evidence>
<evidence type="ECO:0000313" key="1">
    <source>
        <dbReference type="EMBL" id="KAK9237592.1"/>
    </source>
</evidence>
<organism evidence="1 2">
    <name type="scientific">Lipomyces kononenkoae</name>
    <name type="common">Yeast</name>
    <dbReference type="NCBI Taxonomy" id="34357"/>
    <lineage>
        <taxon>Eukaryota</taxon>
        <taxon>Fungi</taxon>
        <taxon>Dikarya</taxon>
        <taxon>Ascomycota</taxon>
        <taxon>Saccharomycotina</taxon>
        <taxon>Lipomycetes</taxon>
        <taxon>Lipomycetales</taxon>
        <taxon>Lipomycetaceae</taxon>
        <taxon>Lipomyces</taxon>
    </lineage>
</organism>
<protein>
    <submittedName>
        <fullName evidence="1">Uncharacterized protein</fullName>
    </submittedName>
</protein>
<comment type="caution">
    <text evidence="1">The sequence shown here is derived from an EMBL/GenBank/DDBJ whole genome shotgun (WGS) entry which is preliminary data.</text>
</comment>
<gene>
    <name evidence="1" type="ORF">V1525DRAFT_403619</name>
</gene>
<dbReference type="EMBL" id="MU971367">
    <property type="protein sequence ID" value="KAK9237592.1"/>
    <property type="molecule type" value="Genomic_DNA"/>
</dbReference>
<name>A0ACC3T3F9_LIPKO</name>
<accession>A0ACC3T3F9</accession>
<proteinExistence type="predicted"/>
<reference evidence="2" key="1">
    <citation type="journal article" date="2024" name="Front. Bioeng. Biotechnol.">
        <title>Genome-scale model development and genomic sequencing of the oleaginous clade Lipomyces.</title>
        <authorList>
            <person name="Czajka J.J."/>
            <person name="Han Y."/>
            <person name="Kim J."/>
            <person name="Mondo S.J."/>
            <person name="Hofstad B.A."/>
            <person name="Robles A."/>
            <person name="Haridas S."/>
            <person name="Riley R."/>
            <person name="LaButti K."/>
            <person name="Pangilinan J."/>
            <person name="Andreopoulos W."/>
            <person name="Lipzen A."/>
            <person name="Yan J."/>
            <person name="Wang M."/>
            <person name="Ng V."/>
            <person name="Grigoriev I.V."/>
            <person name="Spatafora J.W."/>
            <person name="Magnuson J.K."/>
            <person name="Baker S.E."/>
            <person name="Pomraning K.R."/>
        </authorList>
    </citation>
    <scope>NUCLEOTIDE SEQUENCE [LARGE SCALE GENOMIC DNA]</scope>
    <source>
        <strain evidence="2">CBS 7786</strain>
    </source>
</reference>
<sequence length="519" mass="59904">MLTTMEYHPSGLERLPYEIHLKILRYATDSINNPQHRFETTWSLVCRQWRDIIQQQIFENVTLHVGLQPRTTVDHVKLSLELFRARPGLGQYVHNLKLRFDESLLMSNDNDKQTVLDCIATFFEIVAIVVNDGGGCPEVGIVSEFVGDYYYKVDYDWLLSEPAMYTLDLSQSLRSWPQMGGIKTLAFCSTVGSQWVFPPETILSLLAKFPDVSTLSYSFLFLSMASKTSHYFYPKVLEVIKLIPNTITTLELDLRTRHRDCEDPTGFMPYETAPYRGGTGDRLCRFIRERSYNLKKLTFKGPVSLELFEDQRLKPEYQHCYDAEEDDETSEVAAAIKEPYWPNMEHYVIEFENYDSFGEPYFRPTSSSRYGSYGYEQSMFSLPQSAYKRTAEMEAACVTKLNLTFLAASVAMTRMPKIRHFEVSSQNICPLPPAEVGPTLRAVYAELVHTKLVFRRNSAAQADVELDTDDRMQGKPAKQSIQYSLYFRHNFRASPQIYAVWRKKFGSDLVMSDGLDYDY</sequence>